<evidence type="ECO:0000256" key="4">
    <source>
        <dbReference type="ARBA" id="ARBA00022741"/>
    </source>
</evidence>
<keyword evidence="4" id="KW-0547">Nucleotide-binding</keyword>
<dbReference type="Proteomes" id="UP001201980">
    <property type="component" value="Unassembled WGS sequence"/>
</dbReference>
<dbReference type="GO" id="GO:0004674">
    <property type="term" value="F:protein serine/threonine kinase activity"/>
    <property type="evidence" value="ECO:0007669"/>
    <property type="project" value="UniProtKB-KW"/>
</dbReference>
<feature type="region of interest" description="Disordered" evidence="10">
    <location>
        <begin position="550"/>
        <end position="659"/>
    </location>
</feature>
<dbReference type="PANTHER" id="PTHR11042:SF138">
    <property type="entry name" value="SERINE_THREONINE-PROTEIN KINASE IKS1-RELATED"/>
    <property type="match status" value="1"/>
</dbReference>
<dbReference type="GO" id="GO:0005524">
    <property type="term" value="F:ATP binding"/>
    <property type="evidence" value="ECO:0007669"/>
    <property type="project" value="UniProtKB-KW"/>
</dbReference>
<dbReference type="InterPro" id="IPR050339">
    <property type="entry name" value="CC_SR_Kinase"/>
</dbReference>
<organism evidence="12 13">
    <name type="scientific">Zalerion maritima</name>
    <dbReference type="NCBI Taxonomy" id="339359"/>
    <lineage>
        <taxon>Eukaryota</taxon>
        <taxon>Fungi</taxon>
        <taxon>Dikarya</taxon>
        <taxon>Ascomycota</taxon>
        <taxon>Pezizomycotina</taxon>
        <taxon>Sordariomycetes</taxon>
        <taxon>Lulworthiomycetidae</taxon>
        <taxon>Lulworthiales</taxon>
        <taxon>Lulworthiaceae</taxon>
        <taxon>Zalerion</taxon>
    </lineage>
</organism>
<dbReference type="GO" id="GO:0005737">
    <property type="term" value="C:cytoplasm"/>
    <property type="evidence" value="ECO:0007669"/>
    <property type="project" value="TreeGrafter"/>
</dbReference>
<dbReference type="InterPro" id="IPR011009">
    <property type="entry name" value="Kinase-like_dom_sf"/>
</dbReference>
<comment type="catalytic activity">
    <reaction evidence="8">
        <text>L-threonyl-[protein] + ATP = O-phospho-L-threonyl-[protein] + ADP + H(+)</text>
        <dbReference type="Rhea" id="RHEA:46608"/>
        <dbReference type="Rhea" id="RHEA-COMP:11060"/>
        <dbReference type="Rhea" id="RHEA-COMP:11605"/>
        <dbReference type="ChEBI" id="CHEBI:15378"/>
        <dbReference type="ChEBI" id="CHEBI:30013"/>
        <dbReference type="ChEBI" id="CHEBI:30616"/>
        <dbReference type="ChEBI" id="CHEBI:61977"/>
        <dbReference type="ChEBI" id="CHEBI:456216"/>
        <dbReference type="EC" id="2.7.11.1"/>
    </reaction>
</comment>
<dbReference type="Pfam" id="PF00069">
    <property type="entry name" value="Pkinase"/>
    <property type="match status" value="1"/>
</dbReference>
<keyword evidence="2" id="KW-0723">Serine/threonine-protein kinase</keyword>
<keyword evidence="5 12" id="KW-0418">Kinase</keyword>
<evidence type="ECO:0000313" key="12">
    <source>
        <dbReference type="EMBL" id="KAJ2905808.1"/>
    </source>
</evidence>
<comment type="similarity">
    <text evidence="7">Belongs to the protein kinase superfamily. Ser/Thr protein kinase family. GCN2 subfamily.</text>
</comment>
<dbReference type="InterPro" id="IPR008271">
    <property type="entry name" value="Ser/Thr_kinase_AS"/>
</dbReference>
<dbReference type="Gene3D" id="1.10.510.10">
    <property type="entry name" value="Transferase(Phosphotransferase) domain 1"/>
    <property type="match status" value="1"/>
</dbReference>
<feature type="region of interest" description="Disordered" evidence="10">
    <location>
        <begin position="156"/>
        <end position="192"/>
    </location>
</feature>
<comment type="catalytic activity">
    <reaction evidence="9">
        <text>L-seryl-[protein] + ATP = O-phospho-L-seryl-[protein] + ADP + H(+)</text>
        <dbReference type="Rhea" id="RHEA:17989"/>
        <dbReference type="Rhea" id="RHEA-COMP:9863"/>
        <dbReference type="Rhea" id="RHEA-COMP:11604"/>
        <dbReference type="ChEBI" id="CHEBI:15378"/>
        <dbReference type="ChEBI" id="CHEBI:29999"/>
        <dbReference type="ChEBI" id="CHEBI:30616"/>
        <dbReference type="ChEBI" id="CHEBI:83421"/>
        <dbReference type="ChEBI" id="CHEBI:456216"/>
        <dbReference type="EC" id="2.7.11.1"/>
    </reaction>
</comment>
<dbReference type="CDD" id="cd00180">
    <property type="entry name" value="PKc"/>
    <property type="match status" value="1"/>
</dbReference>
<dbReference type="AlphaFoldDB" id="A0AAD5RXF6"/>
<evidence type="ECO:0000256" key="8">
    <source>
        <dbReference type="ARBA" id="ARBA00047899"/>
    </source>
</evidence>
<reference evidence="12" key="1">
    <citation type="submission" date="2022-07" db="EMBL/GenBank/DDBJ databases">
        <title>Draft genome sequence of Zalerion maritima ATCC 34329, a (micro)plastics degrading marine fungus.</title>
        <authorList>
            <person name="Paco A."/>
            <person name="Goncalves M.F.M."/>
            <person name="Rocha-Santos T.A.P."/>
            <person name="Alves A."/>
        </authorList>
    </citation>
    <scope>NUCLEOTIDE SEQUENCE</scope>
    <source>
        <strain evidence="12">ATCC 34329</strain>
    </source>
</reference>
<dbReference type="PROSITE" id="PS50011">
    <property type="entry name" value="PROTEIN_KINASE_DOM"/>
    <property type="match status" value="1"/>
</dbReference>
<proteinExistence type="inferred from homology"/>
<accession>A0AAD5RXF6</accession>
<name>A0AAD5RXF6_9PEZI</name>
<dbReference type="SUPFAM" id="SSF56112">
    <property type="entry name" value="Protein kinase-like (PK-like)"/>
    <property type="match status" value="1"/>
</dbReference>
<keyword evidence="13" id="KW-1185">Reference proteome</keyword>
<dbReference type="FunFam" id="1.10.510.10:FF:000699">
    <property type="entry name" value="Probable serine/threonine-protein kinase iksA"/>
    <property type="match status" value="1"/>
</dbReference>
<sequence length="734" mass="81971">MPLLSLSVQRDAMAKWRGGSFEPDSTVAPSVPSHSISVITKSPTKRISSDAFAFARANPNTPSHLSNTVPYTIESIRDPTSRRLEIRSALTECPTCHQSLRHPQSPEHEFTHPPDINNNDIHPDYFRMLRDRHANFAASRPSSPVRRIFPINGLPDSSTSAAADEDSGSDVFSEPGPSTTFSEHQQSPRSSGIRREAFSQNYFNTFFVEEKELGRGGKGVVLLVRHQIDGCALGNFACKRVPVGDDHAWLEKVLVEVELLAKLQHPNLVSYRHVWLENYKVNNFGPSVACAFILQQYCNGGDLLHYVIGDNMRREPTNEQLKAQMRRRSKGQAEKPAFSQRHLLSYEEIFSLFRDITAGLAYLHQANYIHRDLKPSNCLLHKEGSNIVCLISDFGEVQPENVDRASTGATGTISYCAPEVLKQDLLTGRYNNFTYKSDVFSLGMILYFMCFGRLPYRSANAVQEELEDIDELRDEISSWKGFQDERRERPDLPAKLYHLLKKLLSLSPVERPSANEVLAAMKSESYMDGISRIPRGSSPSIGLASRRIQNLDSPVPPSTPIPDPTKQFRPARVSQDSDDSPESKSGGVASPSPQPTPQNTLQKVGLPGAPRLRSQAMAVTRSHDGLARSPERHRTMSQSPTRQRPPHSPRANTPLLMPPPTTLAEDLYHRTLVQMHNIRRRLTGPQSSLVFIIRDEGVYDGNVMEHYPSLLPLLDTLGWLQLGIVVSDPSGRLG</sequence>
<dbReference type="PANTHER" id="PTHR11042">
    <property type="entry name" value="EUKARYOTIC TRANSLATION INITIATION FACTOR 2-ALPHA KINASE EIF2-ALPHA KINASE -RELATED"/>
    <property type="match status" value="1"/>
</dbReference>
<keyword evidence="3" id="KW-0808">Transferase</keyword>
<evidence type="ECO:0000256" key="5">
    <source>
        <dbReference type="ARBA" id="ARBA00022777"/>
    </source>
</evidence>
<feature type="compositionally biased region" description="Polar residues" evidence="10">
    <location>
        <begin position="176"/>
        <end position="190"/>
    </location>
</feature>
<dbReference type="InterPro" id="IPR000719">
    <property type="entry name" value="Prot_kinase_dom"/>
</dbReference>
<feature type="compositionally biased region" description="Basic and acidic residues" evidence="10">
    <location>
        <begin position="621"/>
        <end position="634"/>
    </location>
</feature>
<evidence type="ECO:0000256" key="10">
    <source>
        <dbReference type="SAM" id="MobiDB-lite"/>
    </source>
</evidence>
<evidence type="ECO:0000256" key="2">
    <source>
        <dbReference type="ARBA" id="ARBA00022527"/>
    </source>
</evidence>
<gene>
    <name evidence="12" type="ORF">MKZ38_004269</name>
</gene>
<dbReference type="PROSITE" id="PS00108">
    <property type="entry name" value="PROTEIN_KINASE_ST"/>
    <property type="match status" value="1"/>
</dbReference>
<dbReference type="FunFam" id="3.30.200.20:FF:000306">
    <property type="entry name" value="IKS protein kinase"/>
    <property type="match status" value="1"/>
</dbReference>
<evidence type="ECO:0000259" key="11">
    <source>
        <dbReference type="PROSITE" id="PS50011"/>
    </source>
</evidence>
<evidence type="ECO:0000256" key="7">
    <source>
        <dbReference type="ARBA" id="ARBA00037982"/>
    </source>
</evidence>
<dbReference type="Gene3D" id="3.30.200.20">
    <property type="entry name" value="Phosphorylase Kinase, domain 1"/>
    <property type="match status" value="1"/>
</dbReference>
<evidence type="ECO:0000256" key="1">
    <source>
        <dbReference type="ARBA" id="ARBA00012513"/>
    </source>
</evidence>
<protein>
    <recommendedName>
        <fullName evidence="1">non-specific serine/threonine protein kinase</fullName>
        <ecNumber evidence="1">2.7.11.1</ecNumber>
    </recommendedName>
</protein>
<dbReference type="GO" id="GO:0005634">
    <property type="term" value="C:nucleus"/>
    <property type="evidence" value="ECO:0007669"/>
    <property type="project" value="TreeGrafter"/>
</dbReference>
<feature type="region of interest" description="Disordered" evidence="10">
    <location>
        <begin position="97"/>
        <end position="117"/>
    </location>
</feature>
<evidence type="ECO:0000313" key="13">
    <source>
        <dbReference type="Proteomes" id="UP001201980"/>
    </source>
</evidence>
<evidence type="ECO:0000256" key="6">
    <source>
        <dbReference type="ARBA" id="ARBA00022840"/>
    </source>
</evidence>
<evidence type="ECO:0000256" key="9">
    <source>
        <dbReference type="ARBA" id="ARBA00048679"/>
    </source>
</evidence>
<dbReference type="SMART" id="SM00220">
    <property type="entry name" value="S_TKc"/>
    <property type="match status" value="1"/>
</dbReference>
<dbReference type="EC" id="2.7.11.1" evidence="1"/>
<feature type="compositionally biased region" description="Pro residues" evidence="10">
    <location>
        <begin position="554"/>
        <end position="563"/>
    </location>
</feature>
<keyword evidence="6" id="KW-0067">ATP-binding</keyword>
<dbReference type="EMBL" id="JAKWBI020000024">
    <property type="protein sequence ID" value="KAJ2905808.1"/>
    <property type="molecule type" value="Genomic_DNA"/>
</dbReference>
<feature type="domain" description="Protein kinase" evidence="11">
    <location>
        <begin position="207"/>
        <end position="527"/>
    </location>
</feature>
<comment type="caution">
    <text evidence="12">The sequence shown here is derived from an EMBL/GenBank/DDBJ whole genome shotgun (WGS) entry which is preliminary data.</text>
</comment>
<evidence type="ECO:0000256" key="3">
    <source>
        <dbReference type="ARBA" id="ARBA00022679"/>
    </source>
</evidence>